<evidence type="ECO:0000313" key="1">
    <source>
        <dbReference type="EMBL" id="SDI17142.1"/>
    </source>
</evidence>
<name>A0A1G8IE66_9BACI</name>
<dbReference type="Gene3D" id="3.60.20.10">
    <property type="entry name" value="Glutamine Phosphoribosylpyrophosphate, subunit 1, domain 1"/>
    <property type="match status" value="1"/>
</dbReference>
<dbReference type="InterPro" id="IPR029055">
    <property type="entry name" value="Ntn_hydrolases_N"/>
</dbReference>
<dbReference type="InterPro" id="IPR010430">
    <property type="entry name" value="DUF1028"/>
</dbReference>
<dbReference type="Pfam" id="PF06267">
    <property type="entry name" value="DUF1028"/>
    <property type="match status" value="1"/>
</dbReference>
<dbReference type="AlphaFoldDB" id="A0A1G8IE66"/>
<dbReference type="RefSeq" id="WP_091584480.1">
    <property type="nucleotide sequence ID" value="NZ_FNDU01000005.1"/>
</dbReference>
<dbReference type="STRING" id="930129.SAMN05216352_105155"/>
<dbReference type="GO" id="GO:0016787">
    <property type="term" value="F:hydrolase activity"/>
    <property type="evidence" value="ECO:0007669"/>
    <property type="project" value="UniProtKB-KW"/>
</dbReference>
<proteinExistence type="predicted"/>
<accession>A0A1G8IE66</accession>
<reference evidence="1 2" key="1">
    <citation type="submission" date="2016-10" db="EMBL/GenBank/DDBJ databases">
        <authorList>
            <person name="de Groot N.N."/>
        </authorList>
    </citation>
    <scope>NUCLEOTIDE SEQUENCE [LARGE SCALE GENOMIC DNA]</scope>
    <source>
        <strain evidence="2">P4B,CCM 7963,CECT 7998,DSM 25260,IBRC-M 10614,KCTC 13821</strain>
    </source>
</reference>
<dbReference type="OrthoDB" id="9790012at2"/>
<dbReference type="EMBL" id="FNDU01000005">
    <property type="protein sequence ID" value="SDI17142.1"/>
    <property type="molecule type" value="Genomic_DNA"/>
</dbReference>
<dbReference type="PANTHER" id="PTHR39328:SF1">
    <property type="entry name" value="BLL2871 PROTEIN"/>
    <property type="match status" value="1"/>
</dbReference>
<gene>
    <name evidence="1" type="ORF">SAMN05216352_105155</name>
</gene>
<dbReference type="Proteomes" id="UP000199017">
    <property type="component" value="Unassembled WGS sequence"/>
</dbReference>
<keyword evidence="1" id="KW-0378">Hydrolase</keyword>
<keyword evidence="2" id="KW-1185">Reference proteome</keyword>
<dbReference type="SUPFAM" id="SSF56235">
    <property type="entry name" value="N-terminal nucleophile aminohydrolases (Ntn hydrolases)"/>
    <property type="match status" value="1"/>
</dbReference>
<evidence type="ECO:0000313" key="2">
    <source>
        <dbReference type="Proteomes" id="UP000199017"/>
    </source>
</evidence>
<organism evidence="1 2">
    <name type="scientific">Alteribacillus bidgolensis</name>
    <dbReference type="NCBI Taxonomy" id="930129"/>
    <lineage>
        <taxon>Bacteria</taxon>
        <taxon>Bacillati</taxon>
        <taxon>Bacillota</taxon>
        <taxon>Bacilli</taxon>
        <taxon>Bacillales</taxon>
        <taxon>Bacillaceae</taxon>
        <taxon>Alteribacillus</taxon>
    </lineage>
</organism>
<sequence length="228" mass="24805">MDITSTFSVAGRCERTGQLGLIVTSSSPAVGARCAHIKHKTGIVLSQNVTDPRLATIGLMVMEQGFTANEAVKTMKAASEYLQYRQLAAVDTKGNSSVFTGEQALGTNGEFAAPNVACVGNLLSDEMIPKAMGEYYLAHSDLNLEDRLYGAMEKGFQMGGEMDDERSIALLTYTDEPFPFIDLRVDYSLDPLSDLKQILEVYKPQANDYKVRALNPTQAPSYGVKGDE</sequence>
<dbReference type="PANTHER" id="PTHR39328">
    <property type="entry name" value="BLL2871 PROTEIN"/>
    <property type="match status" value="1"/>
</dbReference>
<protein>
    <submittedName>
        <fullName evidence="1">Uncharacterized conserved protein, Ntn-hydrolase superfamily</fullName>
    </submittedName>
</protein>